<gene>
    <name evidence="9" type="ORF">Q763_03105</name>
</gene>
<comment type="subcellular location">
    <subcellularLocation>
        <location evidence="1">Membrane</location>
        <topology evidence="1">Multi-pass membrane protein</topology>
    </subcellularLocation>
</comment>
<keyword evidence="10" id="KW-1185">Reference proteome</keyword>
<evidence type="ECO:0000313" key="9">
    <source>
        <dbReference type="EMBL" id="KGO83568.1"/>
    </source>
</evidence>
<proteinExistence type="predicted"/>
<comment type="caution">
    <text evidence="9">The sequence shown here is derived from an EMBL/GenBank/DDBJ whole genome shotgun (WGS) entry which is preliminary data.</text>
</comment>
<keyword evidence="5 6" id="KW-0472">Membrane</keyword>
<dbReference type="Proteomes" id="UP000030129">
    <property type="component" value="Unassembled WGS sequence"/>
</dbReference>
<evidence type="ECO:0000256" key="6">
    <source>
        <dbReference type="SAM" id="Phobius"/>
    </source>
</evidence>
<evidence type="ECO:0000256" key="1">
    <source>
        <dbReference type="ARBA" id="ARBA00004141"/>
    </source>
</evidence>
<evidence type="ECO:0000256" key="2">
    <source>
        <dbReference type="ARBA" id="ARBA00022692"/>
    </source>
</evidence>
<dbReference type="PANTHER" id="PTHR30071">
    <property type="entry name" value="HEME EXPORTER PROTEIN C"/>
    <property type="match status" value="1"/>
</dbReference>
<keyword evidence="3" id="KW-0201">Cytochrome c-type biogenesis</keyword>
<dbReference type="GO" id="GO:0020037">
    <property type="term" value="F:heme binding"/>
    <property type="evidence" value="ECO:0007669"/>
    <property type="project" value="InterPro"/>
</dbReference>
<dbReference type="PANTHER" id="PTHR30071:SF1">
    <property type="entry name" value="CYTOCHROME B_B6 PROTEIN-RELATED"/>
    <property type="match status" value="1"/>
</dbReference>
<dbReference type="STRING" id="1406840.Q763_03105"/>
<accession>A0A0A2LWF4</accession>
<evidence type="ECO:0000256" key="5">
    <source>
        <dbReference type="ARBA" id="ARBA00023136"/>
    </source>
</evidence>
<evidence type="ECO:0000256" key="4">
    <source>
        <dbReference type="ARBA" id="ARBA00022989"/>
    </source>
</evidence>
<protein>
    <submittedName>
        <fullName evidence="9">Cytochrome C biogenesis protein</fullName>
    </submittedName>
</protein>
<feature type="transmembrane region" description="Helical" evidence="6">
    <location>
        <begin position="816"/>
        <end position="832"/>
    </location>
</feature>
<dbReference type="GO" id="GO:0017004">
    <property type="term" value="P:cytochrome complex assembly"/>
    <property type="evidence" value="ECO:0007669"/>
    <property type="project" value="UniProtKB-KW"/>
</dbReference>
<dbReference type="Pfam" id="PF01578">
    <property type="entry name" value="Cytochrom_C_asm"/>
    <property type="match status" value="1"/>
</dbReference>
<evidence type="ECO:0000256" key="3">
    <source>
        <dbReference type="ARBA" id="ARBA00022748"/>
    </source>
</evidence>
<feature type="domain" description="ResB-like" evidence="8">
    <location>
        <begin position="350"/>
        <end position="428"/>
    </location>
</feature>
<feature type="domain" description="Cytochrome c assembly protein" evidence="7">
    <location>
        <begin position="810"/>
        <end position="1014"/>
    </location>
</feature>
<feature type="transmembrane region" description="Helical" evidence="6">
    <location>
        <begin position="872"/>
        <end position="901"/>
    </location>
</feature>
<dbReference type="eggNOG" id="COG0755">
    <property type="taxonomic scope" value="Bacteria"/>
</dbReference>
<feature type="transmembrane region" description="Helical" evidence="6">
    <location>
        <begin position="922"/>
        <end position="941"/>
    </location>
</feature>
<feature type="transmembrane region" description="Helical" evidence="6">
    <location>
        <begin position="43"/>
        <end position="65"/>
    </location>
</feature>
<feature type="transmembrane region" description="Helical" evidence="6">
    <location>
        <begin position="77"/>
        <end position="98"/>
    </location>
</feature>
<dbReference type="InterPro" id="IPR002541">
    <property type="entry name" value="Cyt_c_assembly"/>
</dbReference>
<organism evidence="9 10">
    <name type="scientific">Flavobacterium beibuense F44-8</name>
    <dbReference type="NCBI Taxonomy" id="1406840"/>
    <lineage>
        <taxon>Bacteria</taxon>
        <taxon>Pseudomonadati</taxon>
        <taxon>Bacteroidota</taxon>
        <taxon>Flavobacteriia</taxon>
        <taxon>Flavobacteriales</taxon>
        <taxon>Flavobacteriaceae</taxon>
        <taxon>Flavobacterium</taxon>
    </lineage>
</organism>
<evidence type="ECO:0000313" key="10">
    <source>
        <dbReference type="Proteomes" id="UP000030129"/>
    </source>
</evidence>
<evidence type="ECO:0000259" key="8">
    <source>
        <dbReference type="Pfam" id="PF05140"/>
    </source>
</evidence>
<dbReference type="RefSeq" id="WP_035131064.1">
    <property type="nucleotide sequence ID" value="NZ_JRLV01000003.1"/>
</dbReference>
<evidence type="ECO:0000259" key="7">
    <source>
        <dbReference type="Pfam" id="PF01578"/>
    </source>
</evidence>
<feature type="transmembrane region" description="Helical" evidence="6">
    <location>
        <begin position="441"/>
        <end position="459"/>
    </location>
</feature>
<feature type="transmembrane region" description="Helical" evidence="6">
    <location>
        <begin position="783"/>
        <end position="804"/>
    </location>
</feature>
<reference evidence="9 10" key="1">
    <citation type="submission" date="2013-09" db="EMBL/GenBank/DDBJ databases">
        <authorList>
            <person name="Zeng Z."/>
            <person name="Chen C."/>
        </authorList>
    </citation>
    <scope>NUCLEOTIDE SEQUENCE [LARGE SCALE GENOMIC DNA]</scope>
    <source>
        <strain evidence="9 10">F44-8</strain>
    </source>
</reference>
<feature type="transmembrane region" description="Helical" evidence="6">
    <location>
        <begin position="839"/>
        <end position="857"/>
    </location>
</feature>
<feature type="transmembrane region" description="Helical" evidence="6">
    <location>
        <begin position="12"/>
        <end position="31"/>
    </location>
</feature>
<dbReference type="InterPro" id="IPR045062">
    <property type="entry name" value="Cyt_c_biogenesis_CcsA/CcmC"/>
</dbReference>
<name>A0A0A2LWF4_9FLAO</name>
<feature type="transmembrane region" description="Helical" evidence="6">
    <location>
        <begin position="961"/>
        <end position="979"/>
    </location>
</feature>
<sequence length="1052" mass="120598">MDKVISFLSSTRLMAVLFIVFAFAMGVGTFIEDAYNTETARLYIYNAKWFEAIMLIFVINFIGNIKRYQLHKKEKWATLLLHLSFIFIILGAGITRYISYEGMMPIREGATESHFYSDKAYLTVMVDGEYQGEMRRRTFEKHLLMTPEGDKPWFISMLGSNHFTMNEEFNGIPFTIEYKDYILGAKDTIVEDKDGVNYIKMVEAGDGGRHEHYLKEGEVQSIHNILYAFNKPTQGAVNITSVNDIYMLQSSFGGDFMRMADRMEGVVYADSIQPLMFRSLYNVAGSRFVFPDAPIKGKMVYKSNGDYKTKEDGALTIVVKNEGVEKEVTLVGGKQKMGVPQSIKIGSLEYTFIYGSKTYELPFSIKLNDFIADKYPGTESSYSSFESKVTVIDQEQNNTFDSHIYMNNILDYRGYRFFQAGFDPDEKGTKLSVNHDVAGTWTSYIGYFLLYIGLMALLFDKNTRFGDLKKKLKKIEEKKQKILAVLMLFIGLSGYSQHIHDKPTEKQLDSIIEKYKVSEEHAAKFGRIIIQDAGGRMKPVNTFSSELLRKVSKSDTYKDMNADQVFISITHLPEVWYNVPIIYLKRGNDSLRIVAGVDKKAKYASLADFFDEQGNYKLSHTLERAYRETIPNQFDKDYMDIDKKINLLYSALSGSILRVFPVPNDPNNKWVSYLEASEIQNEDLQKIKNVLPYYAQSLEAATEKKDYAMPNSLIEGLTNYQHKFGGELMPSDKKIDTEILYNKYDIFKNLFEWYMYAGVLMLFFVIINIFYRRKWVKYTVNFFHGIVGLLFILHTIGLIARWYISGHAPWSNAYESVIYVGWATAFFGLAFGRQSKLTIASAGFVASIILMVAHWNWTDPEIGNLVPVLNSYWLMIHVAVIVASYGPFTLGMILGLVSMLLMIFTNNKNKVEMDLNIKEITYITEMALTVGLVMLTIGNFLGGQWANESWGRYWGWDPKETWALVSIMVYAFVIHMRLVPGLRGRWAFSFFSVLAFASILMTYFGVNFYLTGLHSYASGEVRTPSYFFWMALGALIIGAISFVQYKKHYSKK</sequence>
<dbReference type="AlphaFoldDB" id="A0A0A2LWF4"/>
<dbReference type="InterPro" id="IPR007816">
    <property type="entry name" value="ResB-like_domain"/>
</dbReference>
<keyword evidence="4 6" id="KW-1133">Transmembrane helix</keyword>
<feature type="transmembrane region" description="Helical" evidence="6">
    <location>
        <begin position="480"/>
        <end position="496"/>
    </location>
</feature>
<feature type="transmembrane region" description="Helical" evidence="6">
    <location>
        <begin position="753"/>
        <end position="771"/>
    </location>
</feature>
<feature type="transmembrane region" description="Helical" evidence="6">
    <location>
        <begin position="1026"/>
        <end position="1045"/>
    </location>
</feature>
<dbReference type="EMBL" id="JRLV01000003">
    <property type="protein sequence ID" value="KGO83568.1"/>
    <property type="molecule type" value="Genomic_DNA"/>
</dbReference>
<keyword evidence="2 6" id="KW-0812">Transmembrane</keyword>
<dbReference type="GO" id="GO:0005886">
    <property type="term" value="C:plasma membrane"/>
    <property type="evidence" value="ECO:0007669"/>
    <property type="project" value="TreeGrafter"/>
</dbReference>
<dbReference type="Pfam" id="PF05140">
    <property type="entry name" value="ResB"/>
    <property type="match status" value="1"/>
</dbReference>
<feature type="transmembrane region" description="Helical" evidence="6">
    <location>
        <begin position="986"/>
        <end position="1006"/>
    </location>
</feature>